<comment type="caution">
    <text evidence="1">The sequence shown here is derived from an EMBL/GenBank/DDBJ whole genome shotgun (WGS) entry which is preliminary data.</text>
</comment>
<dbReference type="Proteomes" id="UP000635142">
    <property type="component" value="Unassembled WGS sequence"/>
</dbReference>
<dbReference type="EMBL" id="JACTAG010000002">
    <property type="protein sequence ID" value="MBD3665511.1"/>
    <property type="molecule type" value="Genomic_DNA"/>
</dbReference>
<proteinExistence type="predicted"/>
<name>A0A927D6X2_9RHOB</name>
<gene>
    <name evidence="1" type="ORF">H9Q16_16380</name>
</gene>
<evidence type="ECO:0000313" key="2">
    <source>
        <dbReference type="Proteomes" id="UP000635142"/>
    </source>
</evidence>
<accession>A0A927D6X2</accession>
<evidence type="ECO:0000313" key="1">
    <source>
        <dbReference type="EMBL" id="MBD3665511.1"/>
    </source>
</evidence>
<reference evidence="1" key="1">
    <citation type="submission" date="2020-08" db="EMBL/GenBank/DDBJ databases">
        <title>Sulfitobacter aestuariivivens sp. nov., isolated from a tidal flat.</title>
        <authorList>
            <person name="Park S."/>
            <person name="Yoon J.-H."/>
        </authorList>
    </citation>
    <scope>NUCLEOTIDE SEQUENCE</scope>
    <source>
        <strain evidence="1">TSTF-M16</strain>
    </source>
</reference>
<organism evidence="1 2">
    <name type="scientific">Sulfitobacter aestuariivivens</name>
    <dbReference type="NCBI Taxonomy" id="2766981"/>
    <lineage>
        <taxon>Bacteria</taxon>
        <taxon>Pseudomonadati</taxon>
        <taxon>Pseudomonadota</taxon>
        <taxon>Alphaproteobacteria</taxon>
        <taxon>Rhodobacterales</taxon>
        <taxon>Roseobacteraceae</taxon>
        <taxon>Sulfitobacter</taxon>
    </lineage>
</organism>
<protein>
    <recommendedName>
        <fullName evidence="3">Flagellar FliJ protein</fullName>
    </recommendedName>
</protein>
<keyword evidence="2" id="KW-1185">Reference proteome</keyword>
<dbReference type="RefSeq" id="WP_191076483.1">
    <property type="nucleotide sequence ID" value="NZ_JACTAG010000002.1"/>
</dbReference>
<evidence type="ECO:0008006" key="3">
    <source>
        <dbReference type="Google" id="ProtNLM"/>
    </source>
</evidence>
<dbReference type="AlphaFoldDB" id="A0A927D6X2"/>
<sequence>MTDASALTDLKTITEAVYAHRQLAFAKLVAREKGLRMKLANLDDVRLQASAATQAMHQMQSVGADVVWQTWTERTRTALNLQLAQVLAAKGHHLRDVRQAHGKMSVVNELQKERTAGMRRSNAQRQLEEAIALSIAGLR</sequence>